<name>A0A1G8GDW0_9BACI</name>
<organism evidence="11 12">
    <name type="scientific">Alteribacillus persepolensis</name>
    <dbReference type="NCBI Taxonomy" id="568899"/>
    <lineage>
        <taxon>Bacteria</taxon>
        <taxon>Bacillati</taxon>
        <taxon>Bacillota</taxon>
        <taxon>Bacilli</taxon>
        <taxon>Bacillales</taxon>
        <taxon>Bacillaceae</taxon>
        <taxon>Alteribacillus</taxon>
    </lineage>
</organism>
<dbReference type="OrthoDB" id="9815830at2"/>
<accession>A0A1G8GDW0</accession>
<dbReference type="GO" id="GO:0062054">
    <property type="term" value="F:fluoride channel activity"/>
    <property type="evidence" value="ECO:0007669"/>
    <property type="project" value="UniProtKB-UniRule"/>
</dbReference>
<dbReference type="RefSeq" id="WP_091274303.1">
    <property type="nucleotide sequence ID" value="NZ_FNDK01000015.1"/>
</dbReference>
<evidence type="ECO:0000256" key="2">
    <source>
        <dbReference type="ARBA" id="ARBA00022475"/>
    </source>
</evidence>
<dbReference type="GO" id="GO:0046872">
    <property type="term" value="F:metal ion binding"/>
    <property type="evidence" value="ECO:0007669"/>
    <property type="project" value="UniProtKB-KW"/>
</dbReference>
<dbReference type="PANTHER" id="PTHR28259">
    <property type="entry name" value="FLUORIDE EXPORT PROTEIN 1-RELATED"/>
    <property type="match status" value="1"/>
</dbReference>
<gene>
    <name evidence="10" type="primary">fluC</name>
    <name evidence="10" type="synonym">crcB</name>
    <name evidence="11" type="ORF">SAMN05192534_11548</name>
</gene>
<dbReference type="GO" id="GO:0140114">
    <property type="term" value="P:cellular detoxification of fluoride"/>
    <property type="evidence" value="ECO:0007669"/>
    <property type="project" value="UniProtKB-UniRule"/>
</dbReference>
<evidence type="ECO:0000256" key="5">
    <source>
        <dbReference type="ARBA" id="ARBA00023136"/>
    </source>
</evidence>
<keyword evidence="4 10" id="KW-1133">Transmembrane helix</keyword>
<dbReference type="NCBIfam" id="TIGR00494">
    <property type="entry name" value="crcB"/>
    <property type="match status" value="1"/>
</dbReference>
<keyword evidence="10" id="KW-0915">Sodium</keyword>
<evidence type="ECO:0000256" key="9">
    <source>
        <dbReference type="ARBA" id="ARBA00049940"/>
    </source>
</evidence>
<evidence type="ECO:0000313" key="12">
    <source>
        <dbReference type="Proteomes" id="UP000199163"/>
    </source>
</evidence>
<dbReference type="STRING" id="568899.SAMN05192534_11548"/>
<feature type="binding site" evidence="10">
    <location>
        <position position="78"/>
    </location>
    <ligand>
        <name>Na(+)</name>
        <dbReference type="ChEBI" id="CHEBI:29101"/>
        <note>structural</note>
    </ligand>
</feature>
<evidence type="ECO:0000256" key="8">
    <source>
        <dbReference type="ARBA" id="ARBA00035585"/>
    </source>
</evidence>
<evidence type="ECO:0000256" key="7">
    <source>
        <dbReference type="ARBA" id="ARBA00035120"/>
    </source>
</evidence>
<protein>
    <recommendedName>
        <fullName evidence="10">Fluoride-specific ion channel FluC</fullName>
    </recommendedName>
</protein>
<evidence type="ECO:0000313" key="11">
    <source>
        <dbReference type="EMBL" id="SDH92568.1"/>
    </source>
</evidence>
<evidence type="ECO:0000256" key="1">
    <source>
        <dbReference type="ARBA" id="ARBA00004651"/>
    </source>
</evidence>
<evidence type="ECO:0000256" key="10">
    <source>
        <dbReference type="HAMAP-Rule" id="MF_00454"/>
    </source>
</evidence>
<keyword evidence="12" id="KW-1185">Reference proteome</keyword>
<evidence type="ECO:0000256" key="4">
    <source>
        <dbReference type="ARBA" id="ARBA00022989"/>
    </source>
</evidence>
<dbReference type="Pfam" id="PF02537">
    <property type="entry name" value="CRCB"/>
    <property type="match status" value="1"/>
</dbReference>
<keyword evidence="10" id="KW-0479">Metal-binding</keyword>
<comment type="subcellular location">
    <subcellularLocation>
        <location evidence="1 10">Cell membrane</location>
        <topology evidence="1 10">Multi-pass membrane protein</topology>
    </subcellularLocation>
</comment>
<keyword evidence="3 10" id="KW-0812">Transmembrane</keyword>
<dbReference type="Proteomes" id="UP000199163">
    <property type="component" value="Unassembled WGS sequence"/>
</dbReference>
<feature type="transmembrane region" description="Helical" evidence="10">
    <location>
        <begin position="99"/>
        <end position="125"/>
    </location>
</feature>
<comment type="function">
    <text evidence="9 10">Fluoride-specific ion channel. Important for reducing fluoride concentration in the cell, thus reducing its toxicity.</text>
</comment>
<reference evidence="11 12" key="1">
    <citation type="submission" date="2016-10" db="EMBL/GenBank/DDBJ databases">
        <authorList>
            <person name="de Groot N.N."/>
        </authorList>
    </citation>
    <scope>NUCLEOTIDE SEQUENCE [LARGE SCALE GENOMIC DNA]</scope>
    <source>
        <strain evidence="11 12">DSM 21632</strain>
    </source>
</reference>
<feature type="transmembrane region" description="Helical" evidence="10">
    <location>
        <begin position="33"/>
        <end position="56"/>
    </location>
</feature>
<dbReference type="EMBL" id="FNDK01000015">
    <property type="protein sequence ID" value="SDH92568.1"/>
    <property type="molecule type" value="Genomic_DNA"/>
</dbReference>
<dbReference type="AlphaFoldDB" id="A0A1G8GDW0"/>
<dbReference type="PANTHER" id="PTHR28259:SF1">
    <property type="entry name" value="FLUORIDE EXPORT PROTEIN 1-RELATED"/>
    <property type="match status" value="1"/>
</dbReference>
<comment type="activity regulation">
    <text evidence="10">Na(+) is not transported, but it plays an essential structural role and its presence is essential for fluoride channel function.</text>
</comment>
<feature type="transmembrane region" description="Helical" evidence="10">
    <location>
        <begin position="68"/>
        <end position="87"/>
    </location>
</feature>
<proteinExistence type="inferred from homology"/>
<keyword evidence="10" id="KW-0406">Ion transport</keyword>
<dbReference type="GO" id="GO:0005886">
    <property type="term" value="C:plasma membrane"/>
    <property type="evidence" value="ECO:0007669"/>
    <property type="project" value="UniProtKB-SubCell"/>
</dbReference>
<dbReference type="InterPro" id="IPR003691">
    <property type="entry name" value="FluC"/>
</dbReference>
<comment type="similarity">
    <text evidence="7 10">Belongs to the fluoride channel Fluc/FEX (TC 1.A.43) family.</text>
</comment>
<evidence type="ECO:0000256" key="6">
    <source>
        <dbReference type="ARBA" id="ARBA00023303"/>
    </source>
</evidence>
<sequence length="126" mass="13476">MTSFFFVAGGAAGAVCRYFAGKWISSLPVKTSFPIGMLAVNVIGSFGLGLFLGSVYGGIPLGAYEDQLYLFVAIGFFGAFTTFSTFSMETIQLLEKKQYVPLFVYVFLSVAGSLSAFLLGLVPFIS</sequence>
<evidence type="ECO:0000256" key="3">
    <source>
        <dbReference type="ARBA" id="ARBA00022692"/>
    </source>
</evidence>
<keyword evidence="5 10" id="KW-0472">Membrane</keyword>
<feature type="binding site" evidence="10">
    <location>
        <position position="81"/>
    </location>
    <ligand>
        <name>Na(+)</name>
        <dbReference type="ChEBI" id="CHEBI:29101"/>
        <note>structural</note>
    </ligand>
</feature>
<comment type="catalytic activity">
    <reaction evidence="8">
        <text>fluoride(in) = fluoride(out)</text>
        <dbReference type="Rhea" id="RHEA:76159"/>
        <dbReference type="ChEBI" id="CHEBI:17051"/>
    </reaction>
    <physiologicalReaction direction="left-to-right" evidence="8">
        <dbReference type="Rhea" id="RHEA:76160"/>
    </physiologicalReaction>
</comment>
<keyword evidence="6 10" id="KW-0407">Ion channel</keyword>
<keyword evidence="2 10" id="KW-1003">Cell membrane</keyword>
<dbReference type="HAMAP" id="MF_00454">
    <property type="entry name" value="FluC"/>
    <property type="match status" value="1"/>
</dbReference>
<keyword evidence="10" id="KW-0813">Transport</keyword>